<dbReference type="Proteomes" id="UP000289738">
    <property type="component" value="Chromosome A04"/>
</dbReference>
<reference evidence="1 2" key="1">
    <citation type="submission" date="2019-01" db="EMBL/GenBank/DDBJ databases">
        <title>Sequencing of cultivated peanut Arachis hypogaea provides insights into genome evolution and oil improvement.</title>
        <authorList>
            <person name="Chen X."/>
        </authorList>
    </citation>
    <scope>NUCLEOTIDE SEQUENCE [LARGE SCALE GENOMIC DNA]</scope>
    <source>
        <strain evidence="2">cv. Fuhuasheng</strain>
        <tissue evidence="1">Leaves</tissue>
    </source>
</reference>
<evidence type="ECO:0008006" key="3">
    <source>
        <dbReference type="Google" id="ProtNLM"/>
    </source>
</evidence>
<protein>
    <recommendedName>
        <fullName evidence="3">Protein FAR1-RELATED SEQUENCE</fullName>
    </recommendedName>
</protein>
<keyword evidence="2" id="KW-1185">Reference proteome</keyword>
<comment type="caution">
    <text evidence="1">The sequence shown here is derived from an EMBL/GenBank/DDBJ whole genome shotgun (WGS) entry which is preliminary data.</text>
</comment>
<proteinExistence type="predicted"/>
<accession>A0A445DHC2</accession>
<evidence type="ECO:0000313" key="2">
    <source>
        <dbReference type="Proteomes" id="UP000289738"/>
    </source>
</evidence>
<gene>
    <name evidence="1" type="ORF">Ahy_A04g020285</name>
</gene>
<dbReference type="AlphaFoldDB" id="A0A445DHC2"/>
<sequence length="78" mass="9377">MRKSQVWDCILILYSGHRNFIKLHSTDDNAGVKEMLKYFMRMKEINPNFYVIDVNGGYRFRSVLWVDARCRQGQIQKF</sequence>
<evidence type="ECO:0000313" key="1">
    <source>
        <dbReference type="EMBL" id="RYR62581.1"/>
    </source>
</evidence>
<dbReference type="EMBL" id="SDMP01000004">
    <property type="protein sequence ID" value="RYR62581.1"/>
    <property type="molecule type" value="Genomic_DNA"/>
</dbReference>
<organism evidence="1 2">
    <name type="scientific">Arachis hypogaea</name>
    <name type="common">Peanut</name>
    <dbReference type="NCBI Taxonomy" id="3818"/>
    <lineage>
        <taxon>Eukaryota</taxon>
        <taxon>Viridiplantae</taxon>
        <taxon>Streptophyta</taxon>
        <taxon>Embryophyta</taxon>
        <taxon>Tracheophyta</taxon>
        <taxon>Spermatophyta</taxon>
        <taxon>Magnoliopsida</taxon>
        <taxon>eudicotyledons</taxon>
        <taxon>Gunneridae</taxon>
        <taxon>Pentapetalae</taxon>
        <taxon>rosids</taxon>
        <taxon>fabids</taxon>
        <taxon>Fabales</taxon>
        <taxon>Fabaceae</taxon>
        <taxon>Papilionoideae</taxon>
        <taxon>50 kb inversion clade</taxon>
        <taxon>dalbergioids sensu lato</taxon>
        <taxon>Dalbergieae</taxon>
        <taxon>Pterocarpus clade</taxon>
        <taxon>Arachis</taxon>
    </lineage>
</organism>
<name>A0A445DHC2_ARAHY</name>